<evidence type="ECO:0000256" key="1">
    <source>
        <dbReference type="ARBA" id="ARBA00022475"/>
    </source>
</evidence>
<keyword evidence="6" id="KW-0175">Coiled coil</keyword>
<gene>
    <name evidence="5" type="primary">floA</name>
    <name evidence="7" type="ORF">AW736_20510</name>
</gene>
<organism evidence="7 8">
    <name type="scientific">Termitidicoccus mucosus</name>
    <dbReference type="NCBI Taxonomy" id="1184151"/>
    <lineage>
        <taxon>Bacteria</taxon>
        <taxon>Pseudomonadati</taxon>
        <taxon>Verrucomicrobiota</taxon>
        <taxon>Opitutia</taxon>
        <taxon>Opitutales</taxon>
        <taxon>Opitutaceae</taxon>
        <taxon>Termitidicoccus</taxon>
    </lineage>
</organism>
<feature type="coiled-coil region" evidence="6">
    <location>
        <begin position="244"/>
        <end position="294"/>
    </location>
</feature>
<keyword evidence="8" id="KW-1185">Reference proteome</keyword>
<comment type="caution">
    <text evidence="7">The sequence shown here is derived from an EMBL/GenBank/DDBJ whole genome shotgun (WGS) entry which is preliminary data.</text>
</comment>
<comment type="function">
    <text evidence="5">Found in functional membrane microdomains (FMM) that may be equivalent to eukaryotic membrane rafts FMMs are highly dynamic and increase in number as cells age. Flotillins are thought to be important factors in membrane fluidity.</text>
</comment>
<comment type="subunit">
    <text evidence="5">Homooligomerizes.</text>
</comment>
<reference evidence="7 8" key="1">
    <citation type="submission" date="2016-01" db="EMBL/GenBank/DDBJ databases">
        <title>High potential of lignocellulose degradation of a new Verrucomicrobia species.</title>
        <authorList>
            <person name="Wang Y."/>
            <person name="Shi Y."/>
            <person name="Qiu Z."/>
            <person name="Liu S."/>
            <person name="Yang H."/>
        </authorList>
    </citation>
    <scope>NUCLEOTIDE SEQUENCE [LARGE SCALE GENOMIC DNA]</scope>
    <source>
        <strain evidence="7 8">TSB47</strain>
    </source>
</reference>
<proteinExistence type="inferred from homology"/>
<dbReference type="GO" id="GO:0045121">
    <property type="term" value="C:membrane raft"/>
    <property type="evidence" value="ECO:0007669"/>
    <property type="project" value="UniProtKB-SubCell"/>
</dbReference>
<comment type="caution">
    <text evidence="5">Lacks conserved residue(s) required for the propagation of feature annotation.</text>
</comment>
<sequence>MPSNMFLVFAVVGLIVLLVLGGIVISFFSVWLRALLAEAPVRLFSDLVAMRLRRVPYALIVDTRITARKADIIISVKDIEAHYLAGGNVVPTVQALIAAQKAGITLDWQRACAIDLATKGSGKSVVEAVRTSVDPKVIDCPNPDQGRITIDGVAKDGIQVKVRARVTVRTNLDRFVGGAKEETIIARVGEGIVNTIGSSESYKAVLESPDSISKNVLNRGLDVGTAFEILSIDIADVDIGENVGAKLQEAQAEANKSIAQAQAEIRRAAAVALEQEMKARVQEMQAKVVAAEAEVPLAMAEAFRSGRLGVMDYYKMQNIQSDTEMRSSIAKPDDKK</sequence>
<dbReference type="GO" id="GO:0005886">
    <property type="term" value="C:plasma membrane"/>
    <property type="evidence" value="ECO:0007669"/>
    <property type="project" value="UniProtKB-SubCell"/>
</dbReference>
<evidence type="ECO:0000256" key="4">
    <source>
        <dbReference type="ARBA" id="ARBA00023136"/>
    </source>
</evidence>
<dbReference type="RefSeq" id="WP_068772172.1">
    <property type="nucleotide sequence ID" value="NZ_CP109796.1"/>
</dbReference>
<evidence type="ECO:0000313" key="7">
    <source>
        <dbReference type="EMBL" id="OAM87836.1"/>
    </source>
</evidence>
<comment type="similarity">
    <text evidence="5">Belongs to the flotillin-like FloA family.</text>
</comment>
<keyword evidence="4 5" id="KW-0472">Membrane</keyword>
<dbReference type="OrthoDB" id="9808365at2"/>
<keyword evidence="3 5" id="KW-1133">Transmembrane helix</keyword>
<evidence type="ECO:0000256" key="2">
    <source>
        <dbReference type="ARBA" id="ARBA00022692"/>
    </source>
</evidence>
<dbReference type="Proteomes" id="UP000078486">
    <property type="component" value="Unassembled WGS sequence"/>
</dbReference>
<comment type="subcellular location">
    <subcellularLocation>
        <location evidence="5">Cell membrane</location>
        <topology evidence="5">Single-pass membrane protein</topology>
    </subcellularLocation>
    <subcellularLocation>
        <location evidence="5">Membrane raft</location>
        <topology evidence="5">Single-pass membrane protein</topology>
    </subcellularLocation>
</comment>
<keyword evidence="1 5" id="KW-1003">Cell membrane</keyword>
<keyword evidence="2 5" id="KW-0812">Transmembrane</keyword>
<name>A0A178IFN5_9BACT</name>
<dbReference type="AlphaFoldDB" id="A0A178IFN5"/>
<dbReference type="HAMAP" id="MF_01562">
    <property type="entry name" value="FloA"/>
    <property type="match status" value="1"/>
</dbReference>
<feature type="transmembrane region" description="Helical" evidence="5">
    <location>
        <begin position="6"/>
        <end position="32"/>
    </location>
</feature>
<dbReference type="STRING" id="1184151.AW736_20510"/>
<dbReference type="NCBIfam" id="NF010186">
    <property type="entry name" value="PRK13665.1"/>
    <property type="match status" value="1"/>
</dbReference>
<evidence type="ECO:0000256" key="5">
    <source>
        <dbReference type="HAMAP-Rule" id="MF_01562"/>
    </source>
</evidence>
<dbReference type="InterPro" id="IPR022853">
    <property type="entry name" value="FloA"/>
</dbReference>
<evidence type="ECO:0000313" key="8">
    <source>
        <dbReference type="Proteomes" id="UP000078486"/>
    </source>
</evidence>
<evidence type="ECO:0000256" key="3">
    <source>
        <dbReference type="ARBA" id="ARBA00022989"/>
    </source>
</evidence>
<protein>
    <recommendedName>
        <fullName evidence="5">Flotillin-like protein FloA</fullName>
    </recommendedName>
</protein>
<evidence type="ECO:0000256" key="6">
    <source>
        <dbReference type="SAM" id="Coils"/>
    </source>
</evidence>
<dbReference type="EMBL" id="LRRQ01000156">
    <property type="protein sequence ID" value="OAM87836.1"/>
    <property type="molecule type" value="Genomic_DNA"/>
</dbReference>
<dbReference type="Pfam" id="PF12127">
    <property type="entry name" value="FloA"/>
    <property type="match status" value="1"/>
</dbReference>
<accession>A0A178IFN5</accession>